<dbReference type="EMBL" id="FQZU01000007">
    <property type="protein sequence ID" value="SHJ41216.1"/>
    <property type="molecule type" value="Genomic_DNA"/>
</dbReference>
<organism evidence="2 3">
    <name type="scientific">Desulfatibacillum alkenivorans DSM 16219</name>
    <dbReference type="NCBI Taxonomy" id="1121393"/>
    <lineage>
        <taxon>Bacteria</taxon>
        <taxon>Pseudomonadati</taxon>
        <taxon>Thermodesulfobacteriota</taxon>
        <taxon>Desulfobacteria</taxon>
        <taxon>Desulfobacterales</taxon>
        <taxon>Desulfatibacillaceae</taxon>
        <taxon>Desulfatibacillum</taxon>
    </lineage>
</organism>
<reference evidence="3" key="1">
    <citation type="submission" date="2016-11" db="EMBL/GenBank/DDBJ databases">
        <authorList>
            <person name="Varghese N."/>
            <person name="Submissions S."/>
        </authorList>
    </citation>
    <scope>NUCLEOTIDE SEQUENCE [LARGE SCALE GENOMIC DNA]</scope>
    <source>
        <strain evidence="3">DSM 16219</strain>
    </source>
</reference>
<keyword evidence="1" id="KW-1133">Transmembrane helix</keyword>
<proteinExistence type="predicted"/>
<dbReference type="AlphaFoldDB" id="A0A1M6J3E4"/>
<dbReference type="Proteomes" id="UP000183994">
    <property type="component" value="Unassembled WGS sequence"/>
</dbReference>
<evidence type="ECO:0000256" key="1">
    <source>
        <dbReference type="SAM" id="Phobius"/>
    </source>
</evidence>
<accession>A0A1M6J3E4</accession>
<evidence type="ECO:0000313" key="2">
    <source>
        <dbReference type="EMBL" id="SHJ41216.1"/>
    </source>
</evidence>
<dbReference type="STRING" id="1121393.SAMN02745216_01611"/>
<feature type="transmembrane region" description="Helical" evidence="1">
    <location>
        <begin position="6"/>
        <end position="26"/>
    </location>
</feature>
<keyword evidence="1" id="KW-0812">Transmembrane</keyword>
<protein>
    <submittedName>
        <fullName evidence="2">Uncharacterized protein</fullName>
    </submittedName>
</protein>
<sequence length="51" mass="6046">MTTFQGIIYVSAFSHFPRKVLLTLLVRARNWKMMRKKPVLGSKPETRRKIN</sequence>
<evidence type="ECO:0000313" key="3">
    <source>
        <dbReference type="Proteomes" id="UP000183994"/>
    </source>
</evidence>
<keyword evidence="1" id="KW-0472">Membrane</keyword>
<gene>
    <name evidence="2" type="ORF">SAMN02745216_01611</name>
</gene>
<name>A0A1M6J3E4_9BACT</name>
<keyword evidence="3" id="KW-1185">Reference proteome</keyword>